<dbReference type="GO" id="GO:0008146">
    <property type="term" value="F:sulfotransferase activity"/>
    <property type="evidence" value="ECO:0007669"/>
    <property type="project" value="InterPro"/>
</dbReference>
<evidence type="ECO:0000259" key="5">
    <source>
        <dbReference type="Pfam" id="PF00685"/>
    </source>
</evidence>
<dbReference type="Proteomes" id="UP001341281">
    <property type="component" value="Chromosome 09"/>
</dbReference>
<comment type="similarity">
    <text evidence="1 3">Belongs to the sulfotransferase 1 family.</text>
</comment>
<reference evidence="6 7" key="1">
    <citation type="submission" date="2024-02" db="EMBL/GenBank/DDBJ databases">
        <title>High-quality chromosome-scale genome assembly of Pensacola bahiagrass (Paspalum notatum Flugge var. saurae).</title>
        <authorList>
            <person name="Vega J.M."/>
            <person name="Podio M."/>
            <person name="Orjuela J."/>
            <person name="Siena L.A."/>
            <person name="Pessino S.C."/>
            <person name="Combes M.C."/>
            <person name="Mariac C."/>
            <person name="Albertini E."/>
            <person name="Pupilli F."/>
            <person name="Ortiz J.P.A."/>
            <person name="Leblanc O."/>
        </authorList>
    </citation>
    <scope>NUCLEOTIDE SEQUENCE [LARGE SCALE GENOMIC DNA]</scope>
    <source>
        <strain evidence="6">R1</strain>
        <tissue evidence="6">Leaf</tissue>
    </source>
</reference>
<proteinExistence type="inferred from homology"/>
<feature type="domain" description="Sulfotransferase" evidence="5">
    <location>
        <begin position="66"/>
        <end position="334"/>
    </location>
</feature>
<dbReference type="EC" id="2.8.2.-" evidence="3"/>
<dbReference type="Gene3D" id="3.40.50.300">
    <property type="entry name" value="P-loop containing nucleotide triphosphate hydrolases"/>
    <property type="match status" value="1"/>
</dbReference>
<dbReference type="InterPro" id="IPR027417">
    <property type="entry name" value="P-loop_NTPase"/>
</dbReference>
<sequence length="376" mass="42129">MADEDQAQNKHGVLDQQQEEGESLTSTLPRREGWWKPFFLFQGCWLTPEALESATVVQAEFRPRADDVILATYPKCGTTWLKALAFTVANRSRHAVTAHDHPVLARHPQDLVPFLELPYRQLHPLHPVAELEALPSPRLLCTHLPRASLPPRPGGAAAKLGCRVVYLCRDPKDVLVSTWHYMNNVPGGFHIDLHTAFEFFCHGVSLYGPFWDHCRGYWKESLEQPERVLFLKYDEMMAHPTEHVGTLAEFLGVPFTEEEESGCVAEEVVRLCSFDNLKNLPVNATGVSDRIGGLPMKNSSYFRAGKVGDWRNYLTEGMEAKLDCIVEENLRGSGLSFGQGGMVDAVLCSVLKNWIAWSIRSGASFTKSGLRKILLS</sequence>
<evidence type="ECO:0000256" key="3">
    <source>
        <dbReference type="RuleBase" id="RU361155"/>
    </source>
</evidence>
<dbReference type="SUPFAM" id="SSF52540">
    <property type="entry name" value="P-loop containing nucleoside triphosphate hydrolases"/>
    <property type="match status" value="1"/>
</dbReference>
<evidence type="ECO:0000313" key="7">
    <source>
        <dbReference type="Proteomes" id="UP001341281"/>
    </source>
</evidence>
<protein>
    <recommendedName>
        <fullName evidence="3">Sulfotransferase</fullName>
        <ecNumber evidence="3">2.8.2.-</ecNumber>
    </recommendedName>
</protein>
<dbReference type="EMBL" id="CP144753">
    <property type="protein sequence ID" value="WVZ92195.1"/>
    <property type="molecule type" value="Genomic_DNA"/>
</dbReference>
<evidence type="ECO:0000313" key="6">
    <source>
        <dbReference type="EMBL" id="WVZ92195.1"/>
    </source>
</evidence>
<evidence type="ECO:0000256" key="2">
    <source>
        <dbReference type="ARBA" id="ARBA00022679"/>
    </source>
</evidence>
<dbReference type="Pfam" id="PF00685">
    <property type="entry name" value="Sulfotransfer_1"/>
    <property type="match status" value="1"/>
</dbReference>
<evidence type="ECO:0000256" key="4">
    <source>
        <dbReference type="SAM" id="MobiDB-lite"/>
    </source>
</evidence>
<evidence type="ECO:0000256" key="1">
    <source>
        <dbReference type="ARBA" id="ARBA00005771"/>
    </source>
</evidence>
<feature type="region of interest" description="Disordered" evidence="4">
    <location>
        <begin position="1"/>
        <end position="26"/>
    </location>
</feature>
<dbReference type="PANTHER" id="PTHR11783">
    <property type="entry name" value="SULFOTRANSFERASE SULT"/>
    <property type="match status" value="1"/>
</dbReference>
<name>A0AAQ3UL09_PASNO</name>
<gene>
    <name evidence="6" type="ORF">U9M48_038279</name>
</gene>
<organism evidence="6 7">
    <name type="scientific">Paspalum notatum var. saurae</name>
    <dbReference type="NCBI Taxonomy" id="547442"/>
    <lineage>
        <taxon>Eukaryota</taxon>
        <taxon>Viridiplantae</taxon>
        <taxon>Streptophyta</taxon>
        <taxon>Embryophyta</taxon>
        <taxon>Tracheophyta</taxon>
        <taxon>Spermatophyta</taxon>
        <taxon>Magnoliopsida</taxon>
        <taxon>Liliopsida</taxon>
        <taxon>Poales</taxon>
        <taxon>Poaceae</taxon>
        <taxon>PACMAD clade</taxon>
        <taxon>Panicoideae</taxon>
        <taxon>Andropogonodae</taxon>
        <taxon>Paspaleae</taxon>
        <taxon>Paspalinae</taxon>
        <taxon>Paspalum</taxon>
    </lineage>
</organism>
<keyword evidence="7" id="KW-1185">Reference proteome</keyword>
<dbReference type="AlphaFoldDB" id="A0AAQ3UL09"/>
<dbReference type="InterPro" id="IPR000863">
    <property type="entry name" value="Sulfotransferase_dom"/>
</dbReference>
<keyword evidence="2 3" id="KW-0808">Transferase</keyword>
<accession>A0AAQ3UL09</accession>